<organism evidence="1 2">
    <name type="scientific">Schleiferilactobacillus shenzhenensis LY-73</name>
    <dbReference type="NCBI Taxonomy" id="1231336"/>
    <lineage>
        <taxon>Bacteria</taxon>
        <taxon>Bacillati</taxon>
        <taxon>Bacillota</taxon>
        <taxon>Bacilli</taxon>
        <taxon>Lactobacillales</taxon>
        <taxon>Lactobacillaceae</taxon>
        <taxon>Schleiferilactobacillus</taxon>
    </lineage>
</organism>
<dbReference type="AlphaFoldDB" id="U4TJE5"/>
<dbReference type="OrthoDB" id="2315594at2"/>
<dbReference type="HOGENOM" id="CLU_177702_0_0_9"/>
<gene>
    <name evidence="1" type="ORF">L248_3103</name>
</gene>
<proteinExistence type="predicted"/>
<accession>U4TJE5</accession>
<name>U4TJE5_9LACO</name>
<protein>
    <submittedName>
        <fullName evidence="1">Uncharacterized protein</fullName>
    </submittedName>
</protein>
<reference evidence="2" key="1">
    <citation type="journal article" date="2013" name="Genome Announc.">
        <title>Whole-Genome Sequencing of Lactobacillus shenzhenensis Strain LY-73T.</title>
        <authorList>
            <person name="Lin Z."/>
            <person name="Liu Z."/>
            <person name="Yang R."/>
            <person name="Zou Y."/>
            <person name="Wan D."/>
            <person name="Chen J."/>
            <person name="Guo M."/>
            <person name="Zhao J."/>
            <person name="Fang C."/>
            <person name="Yang R."/>
            <person name="Liu F."/>
        </authorList>
    </citation>
    <scope>NUCLEOTIDE SEQUENCE [LARGE SCALE GENOMIC DNA]</scope>
    <source>
        <strain evidence="2">LY-73</strain>
    </source>
</reference>
<evidence type="ECO:0000313" key="1">
    <source>
        <dbReference type="EMBL" id="ERL64941.1"/>
    </source>
</evidence>
<dbReference type="RefSeq" id="WP_022529688.1">
    <property type="nucleotide sequence ID" value="NZ_KI271590.1"/>
</dbReference>
<dbReference type="eggNOG" id="ENOG502ZCZ3">
    <property type="taxonomic scope" value="Bacteria"/>
</dbReference>
<evidence type="ECO:0000313" key="2">
    <source>
        <dbReference type="Proteomes" id="UP000030647"/>
    </source>
</evidence>
<dbReference type="STRING" id="1231336.L248_3103"/>
<keyword evidence="2" id="KW-1185">Reference proteome</keyword>
<sequence>MQVGYDPRGCKAFFKKHRPAAPVIRQHIAATLARQLTHGLARVKRASRLPYAGQTVYECRVNPPTGPLRCAFVYSDTTVTVVWLSMTIQKDVFTADLERFLKPGGG</sequence>
<dbReference type="Proteomes" id="UP000030647">
    <property type="component" value="Unassembled WGS sequence"/>
</dbReference>
<dbReference type="EMBL" id="KI271590">
    <property type="protein sequence ID" value="ERL64941.1"/>
    <property type="molecule type" value="Genomic_DNA"/>
</dbReference>